<evidence type="ECO:0000256" key="3">
    <source>
        <dbReference type="ARBA" id="ARBA00023315"/>
    </source>
</evidence>
<keyword evidence="3 5" id="KW-0012">Acyltransferase</keyword>
<dbReference type="KEGG" id="pin:Ping_3072"/>
<evidence type="ECO:0000259" key="4">
    <source>
        <dbReference type="SMART" id="SM00563"/>
    </source>
</evidence>
<comment type="pathway">
    <text evidence="1">Lipid metabolism.</text>
</comment>
<proteinExistence type="predicted"/>
<accession>A1SZ56</accession>
<dbReference type="Pfam" id="PF01553">
    <property type="entry name" value="Acyltransferase"/>
    <property type="match status" value="1"/>
</dbReference>
<dbReference type="OrthoDB" id="9812274at2"/>
<protein>
    <submittedName>
        <fullName evidence="5">1-acyl-glycerol-3-phosphate acyltransferase PlsC</fullName>
    </submittedName>
</protein>
<gene>
    <name evidence="5" type="ordered locus">Ping_3072</name>
</gene>
<feature type="domain" description="Phospholipid/glycerol acyltransferase" evidence="4">
    <location>
        <begin position="65"/>
        <end position="182"/>
    </location>
</feature>
<evidence type="ECO:0000313" key="6">
    <source>
        <dbReference type="Proteomes" id="UP000000639"/>
    </source>
</evidence>
<dbReference type="CDD" id="cd07989">
    <property type="entry name" value="LPLAT_AGPAT-like"/>
    <property type="match status" value="1"/>
</dbReference>
<dbReference type="GO" id="GO:0003841">
    <property type="term" value="F:1-acylglycerol-3-phosphate O-acyltransferase activity"/>
    <property type="evidence" value="ECO:0007669"/>
    <property type="project" value="TreeGrafter"/>
</dbReference>
<reference evidence="5 6" key="1">
    <citation type="submission" date="2007-01" db="EMBL/GenBank/DDBJ databases">
        <title>Complete sequence of Psychromonas ingrahamii 37.</title>
        <authorList>
            <consortium name="US DOE Joint Genome Institute"/>
            <person name="Copeland A."/>
            <person name="Lucas S."/>
            <person name="Lapidus A."/>
            <person name="Barry K."/>
            <person name="Detter J.C."/>
            <person name="Glavina del Rio T."/>
            <person name="Hammon N."/>
            <person name="Israni S."/>
            <person name="Dalin E."/>
            <person name="Tice H."/>
            <person name="Pitluck S."/>
            <person name="Thompson L.S."/>
            <person name="Brettin T."/>
            <person name="Bruce D."/>
            <person name="Han C."/>
            <person name="Tapia R."/>
            <person name="Schmutz J."/>
            <person name="Larimer F."/>
            <person name="Land M."/>
            <person name="Hauser L."/>
            <person name="Kyrpides N."/>
            <person name="Ivanova N."/>
            <person name="Staley J."/>
            <person name="Richardson P."/>
        </authorList>
    </citation>
    <scope>NUCLEOTIDE SEQUENCE [LARGE SCALE GENOMIC DNA]</scope>
    <source>
        <strain evidence="5 6">37</strain>
    </source>
</reference>
<dbReference type="RefSeq" id="WP_011771325.1">
    <property type="nucleotide sequence ID" value="NC_008709.1"/>
</dbReference>
<dbReference type="InterPro" id="IPR002123">
    <property type="entry name" value="Plipid/glycerol_acylTrfase"/>
</dbReference>
<dbReference type="GO" id="GO:0006654">
    <property type="term" value="P:phosphatidic acid biosynthetic process"/>
    <property type="evidence" value="ECO:0007669"/>
    <property type="project" value="TreeGrafter"/>
</dbReference>
<evidence type="ECO:0000313" key="5">
    <source>
        <dbReference type="EMBL" id="ABM04771.1"/>
    </source>
</evidence>
<keyword evidence="2 5" id="KW-0808">Transferase</keyword>
<dbReference type="SUPFAM" id="SSF69593">
    <property type="entry name" value="Glycerol-3-phosphate (1)-acyltransferase"/>
    <property type="match status" value="1"/>
</dbReference>
<dbReference type="eggNOG" id="COG0204">
    <property type="taxonomic scope" value="Bacteria"/>
</dbReference>
<dbReference type="Proteomes" id="UP000000639">
    <property type="component" value="Chromosome"/>
</dbReference>
<organism evidence="5 6">
    <name type="scientific">Psychromonas ingrahamii (strain DSM 17664 / CCUG 51855 / 37)</name>
    <dbReference type="NCBI Taxonomy" id="357804"/>
    <lineage>
        <taxon>Bacteria</taxon>
        <taxon>Pseudomonadati</taxon>
        <taxon>Pseudomonadota</taxon>
        <taxon>Gammaproteobacteria</taxon>
        <taxon>Alteromonadales</taxon>
        <taxon>Psychromonadaceae</taxon>
        <taxon>Psychromonas</taxon>
    </lineage>
</organism>
<evidence type="ECO:0000256" key="1">
    <source>
        <dbReference type="ARBA" id="ARBA00005189"/>
    </source>
</evidence>
<evidence type="ECO:0000256" key="2">
    <source>
        <dbReference type="ARBA" id="ARBA00022679"/>
    </source>
</evidence>
<dbReference type="PANTHER" id="PTHR10434">
    <property type="entry name" value="1-ACYL-SN-GLYCEROL-3-PHOSPHATE ACYLTRANSFERASE"/>
    <property type="match status" value="1"/>
</dbReference>
<dbReference type="STRING" id="357804.Ping_3072"/>
<name>A1SZ56_PSYIN</name>
<sequence length="229" mass="26244">MNLKQIQIAIYSLFLTNKFGFKLNKATTNADKKKLRLEYAVSLFSKLNIEIVVSGLDKVNPDGQYLLLSNHRSIIDPCVIEMALKDTNVFGLWVAKKELYNSFFFGKFVRNGGSILLDRGSNKMSQFFKDIKKSLSNNASIFIFPEGTRNVQDTDLTEFKKGTQLIAVKNKLQILPVYIRTNSNTALKTAIKNREKKLQIEVEFGDVIDYKDRTMDLEQAYRNMFDTQA</sequence>
<dbReference type="HOGENOM" id="CLU_027938_4_5_6"/>
<dbReference type="AlphaFoldDB" id="A1SZ56"/>
<dbReference type="SMART" id="SM00563">
    <property type="entry name" value="PlsC"/>
    <property type="match status" value="1"/>
</dbReference>
<keyword evidence="6" id="KW-1185">Reference proteome</keyword>
<dbReference type="PANTHER" id="PTHR10434:SF11">
    <property type="entry name" value="1-ACYL-SN-GLYCEROL-3-PHOSPHATE ACYLTRANSFERASE"/>
    <property type="match status" value="1"/>
</dbReference>
<dbReference type="EMBL" id="CP000510">
    <property type="protein sequence ID" value="ABM04771.1"/>
    <property type="molecule type" value="Genomic_DNA"/>
</dbReference>